<gene>
    <name evidence="1" type="ORF">D5086_013322</name>
</gene>
<evidence type="ECO:0000313" key="2">
    <source>
        <dbReference type="Proteomes" id="UP000309997"/>
    </source>
</evidence>
<comment type="caution">
    <text evidence="1">The sequence shown here is derived from an EMBL/GenBank/DDBJ whole genome shotgun (WGS) entry which is preliminary data.</text>
</comment>
<dbReference type="EMBL" id="RCHU02000006">
    <property type="protein sequence ID" value="KAL3586455.1"/>
    <property type="molecule type" value="Genomic_DNA"/>
</dbReference>
<evidence type="ECO:0000313" key="1">
    <source>
        <dbReference type="EMBL" id="KAL3586455.1"/>
    </source>
</evidence>
<dbReference type="Proteomes" id="UP000309997">
    <property type="component" value="Unassembled WGS sequence"/>
</dbReference>
<organism evidence="1 2">
    <name type="scientific">Populus alba</name>
    <name type="common">White poplar</name>
    <dbReference type="NCBI Taxonomy" id="43335"/>
    <lineage>
        <taxon>Eukaryota</taxon>
        <taxon>Viridiplantae</taxon>
        <taxon>Streptophyta</taxon>
        <taxon>Embryophyta</taxon>
        <taxon>Tracheophyta</taxon>
        <taxon>Spermatophyta</taxon>
        <taxon>Magnoliopsida</taxon>
        <taxon>eudicotyledons</taxon>
        <taxon>Gunneridae</taxon>
        <taxon>Pentapetalae</taxon>
        <taxon>rosids</taxon>
        <taxon>fabids</taxon>
        <taxon>Malpighiales</taxon>
        <taxon>Salicaceae</taxon>
        <taxon>Saliceae</taxon>
        <taxon>Populus</taxon>
    </lineage>
</organism>
<accession>A0ACC4C550</accession>
<reference evidence="1 2" key="1">
    <citation type="journal article" date="2024" name="Plant Biotechnol. J.">
        <title>Genome and CRISPR/Cas9 system of a widespread forest tree (Populus alba) in the world.</title>
        <authorList>
            <person name="Liu Y.J."/>
            <person name="Jiang P.F."/>
            <person name="Han X.M."/>
            <person name="Li X.Y."/>
            <person name="Wang H.M."/>
            <person name="Wang Y.J."/>
            <person name="Wang X.X."/>
            <person name="Zeng Q.Y."/>
        </authorList>
    </citation>
    <scope>NUCLEOTIDE SEQUENCE [LARGE SCALE GENOMIC DNA]</scope>
    <source>
        <strain evidence="2">cv. PAL-ZL1</strain>
    </source>
</reference>
<protein>
    <submittedName>
        <fullName evidence="1">Uncharacterized protein</fullName>
    </submittedName>
</protein>
<name>A0ACC4C550_POPAL</name>
<proteinExistence type="predicted"/>
<keyword evidence="2" id="KW-1185">Reference proteome</keyword>
<sequence>MIGVGKIKQYSNVLEKPLSKGKQEVSLSAFAFLFSELVQYNQTQVDNIAELERRLEDAGYAVGARVLELLCHRDKGNRRETRLLGILSFVHSTVWKVLFGKVADSLEKGTEHEDEYMISEKELLVNRFISIPKDMGTFNCGAFVAGIVRIIFSLSSEKDPEASTVSVLLICVILPSLWQDQIDKGSRITGRNIRTYLEQNQATRMCPELKGLTASFVIRVKMPHYTEKLPGDMEMRLGETPCKNPSPREWDT</sequence>